<dbReference type="AlphaFoldDB" id="A0AAD4WHN5"/>
<comment type="caution">
    <text evidence="1">The sequence shown here is derived from an EMBL/GenBank/DDBJ whole genome shotgun (WGS) entry which is preliminary data.</text>
</comment>
<accession>A0AAD4WHN5</accession>
<protein>
    <submittedName>
        <fullName evidence="1">Uncharacterized protein</fullName>
    </submittedName>
</protein>
<proteinExistence type="predicted"/>
<dbReference type="Pfam" id="PF14223">
    <property type="entry name" value="Retrotran_gag_2"/>
    <property type="match status" value="1"/>
</dbReference>
<organism evidence="1 2">
    <name type="scientific">Prunus dulcis</name>
    <name type="common">Almond</name>
    <name type="synonym">Amygdalus dulcis</name>
    <dbReference type="NCBI Taxonomy" id="3755"/>
    <lineage>
        <taxon>Eukaryota</taxon>
        <taxon>Viridiplantae</taxon>
        <taxon>Streptophyta</taxon>
        <taxon>Embryophyta</taxon>
        <taxon>Tracheophyta</taxon>
        <taxon>Spermatophyta</taxon>
        <taxon>Magnoliopsida</taxon>
        <taxon>eudicotyledons</taxon>
        <taxon>Gunneridae</taxon>
        <taxon>Pentapetalae</taxon>
        <taxon>rosids</taxon>
        <taxon>fabids</taxon>
        <taxon>Rosales</taxon>
        <taxon>Rosaceae</taxon>
        <taxon>Amygdaloideae</taxon>
        <taxon>Amygdaleae</taxon>
        <taxon>Prunus</taxon>
    </lineage>
</organism>
<dbReference type="EMBL" id="JAJFAZ020000002">
    <property type="protein sequence ID" value="KAI5342844.1"/>
    <property type="molecule type" value="Genomic_DNA"/>
</dbReference>
<dbReference type="PANTHER" id="PTHR47481">
    <property type="match status" value="1"/>
</dbReference>
<dbReference type="Proteomes" id="UP001054821">
    <property type="component" value="Chromosome 2"/>
</dbReference>
<keyword evidence="2" id="KW-1185">Reference proteome</keyword>
<evidence type="ECO:0000313" key="2">
    <source>
        <dbReference type="Proteomes" id="UP001054821"/>
    </source>
</evidence>
<evidence type="ECO:0000313" key="1">
    <source>
        <dbReference type="EMBL" id="KAI5342844.1"/>
    </source>
</evidence>
<gene>
    <name evidence="1" type="ORF">L3X38_010720</name>
</gene>
<dbReference type="PANTHER" id="PTHR47481:SF22">
    <property type="entry name" value="RETROTRANSPOSON GAG DOMAIN-CONTAINING PROTEIN"/>
    <property type="match status" value="1"/>
</dbReference>
<reference evidence="1 2" key="1">
    <citation type="journal article" date="2022" name="G3 (Bethesda)">
        <title>Whole-genome sequence and methylome profiling of the almond [Prunus dulcis (Mill.) D.A. Webb] cultivar 'Nonpareil'.</title>
        <authorList>
            <person name="D'Amico-Willman K.M."/>
            <person name="Ouma W.Z."/>
            <person name="Meulia T."/>
            <person name="Sideli G.M."/>
            <person name="Gradziel T.M."/>
            <person name="Fresnedo-Ramirez J."/>
        </authorList>
    </citation>
    <scope>NUCLEOTIDE SEQUENCE [LARGE SCALE GENOMIC DNA]</scope>
    <source>
        <strain evidence="1">Clone GOH B32 T37-40</strain>
    </source>
</reference>
<name>A0AAD4WHN5_PRUDU</name>
<sequence>MWVNLRERFASITRASIFQLKTDLQNIKKGSETVDQYLQKIKDVCDQLSAVGFEIPDDDTAILVLKGLRIIRSRL</sequence>